<keyword evidence="1" id="KW-0732">Signal</keyword>
<feature type="signal peptide" evidence="1">
    <location>
        <begin position="1"/>
        <end position="21"/>
    </location>
</feature>
<dbReference type="Proteomes" id="UP001207228">
    <property type="component" value="Unassembled WGS sequence"/>
</dbReference>
<sequence length="224" mass="25360">MNRFILPLCCCLLSSSLPSHAQVAAAGNLSEKYKNLEIIGEAAGDLDRDGIPEKVVVYNTDRETDEGYVRVLHIYKKKGEDWEVWQASENAILKSEEGGMMRDPFGLVEIINGVLNIYHSGGSSWKWSEIHKYRFQHGAFYLIGVTSYYGKPCEYVSSFDYNLSAGKAKYKKAYEECRTDGEQLLSRVEEEDFTHELAELPTLQTISFGTNKVVSPKLQAEVYF</sequence>
<dbReference type="EMBL" id="JAPFQO010000017">
    <property type="protein sequence ID" value="MCX2742166.1"/>
    <property type="molecule type" value="Genomic_DNA"/>
</dbReference>
<reference evidence="2 3" key="1">
    <citation type="submission" date="2022-11" db="EMBL/GenBank/DDBJ databases">
        <title>The characterization of three novel Bacteroidetes species and genomic analysis of their roles in tidal elemental geochemical cycles.</title>
        <authorList>
            <person name="Ma K.-J."/>
        </authorList>
    </citation>
    <scope>NUCLEOTIDE SEQUENCE [LARGE SCALE GENOMIC DNA]</scope>
    <source>
        <strain evidence="2 3">M82</strain>
    </source>
</reference>
<evidence type="ECO:0000313" key="2">
    <source>
        <dbReference type="EMBL" id="MCX2742166.1"/>
    </source>
</evidence>
<organism evidence="2 3">
    <name type="scientific">Pontibacter anaerobius</name>
    <dbReference type="NCBI Taxonomy" id="2993940"/>
    <lineage>
        <taxon>Bacteria</taxon>
        <taxon>Pseudomonadati</taxon>
        <taxon>Bacteroidota</taxon>
        <taxon>Cytophagia</taxon>
        <taxon>Cytophagales</taxon>
        <taxon>Hymenobacteraceae</taxon>
        <taxon>Pontibacter</taxon>
    </lineage>
</organism>
<keyword evidence="3" id="KW-1185">Reference proteome</keyword>
<dbReference type="RefSeq" id="WP_266054399.1">
    <property type="nucleotide sequence ID" value="NZ_JAPFQO010000017.1"/>
</dbReference>
<name>A0ABT3RK16_9BACT</name>
<accession>A0ABT3RK16</accession>
<gene>
    <name evidence="2" type="ORF">OO017_19575</name>
</gene>
<proteinExistence type="predicted"/>
<comment type="caution">
    <text evidence="2">The sequence shown here is derived from an EMBL/GenBank/DDBJ whole genome shotgun (WGS) entry which is preliminary data.</text>
</comment>
<feature type="chain" id="PRO_5046075208" description="VCBS repeat-containing protein" evidence="1">
    <location>
        <begin position="22"/>
        <end position="224"/>
    </location>
</feature>
<protein>
    <recommendedName>
        <fullName evidence="4">VCBS repeat-containing protein</fullName>
    </recommendedName>
</protein>
<evidence type="ECO:0000256" key="1">
    <source>
        <dbReference type="SAM" id="SignalP"/>
    </source>
</evidence>
<evidence type="ECO:0008006" key="4">
    <source>
        <dbReference type="Google" id="ProtNLM"/>
    </source>
</evidence>
<evidence type="ECO:0000313" key="3">
    <source>
        <dbReference type="Proteomes" id="UP001207228"/>
    </source>
</evidence>